<dbReference type="EMBL" id="QJKJ01017861">
    <property type="protein sequence ID" value="RDX58080.1"/>
    <property type="molecule type" value="Genomic_DNA"/>
</dbReference>
<dbReference type="Proteomes" id="UP000257109">
    <property type="component" value="Unassembled WGS sequence"/>
</dbReference>
<accession>A0A371DZW0</accession>
<keyword evidence="3" id="KW-1185">Reference proteome</keyword>
<protein>
    <submittedName>
        <fullName evidence="2">Uncharacterized protein</fullName>
    </submittedName>
</protein>
<comment type="caution">
    <text evidence="2">The sequence shown here is derived from an EMBL/GenBank/DDBJ whole genome shotgun (WGS) entry which is preliminary data.</text>
</comment>
<evidence type="ECO:0000313" key="2">
    <source>
        <dbReference type="EMBL" id="RDX58080.1"/>
    </source>
</evidence>
<gene>
    <name evidence="2" type="ORF">CR513_62628</name>
</gene>
<feature type="non-terminal residue" evidence="2">
    <location>
        <position position="1"/>
    </location>
</feature>
<evidence type="ECO:0000313" key="3">
    <source>
        <dbReference type="Proteomes" id="UP000257109"/>
    </source>
</evidence>
<reference evidence="2" key="1">
    <citation type="submission" date="2018-05" db="EMBL/GenBank/DDBJ databases">
        <title>Draft genome of Mucuna pruriens seed.</title>
        <authorList>
            <person name="Nnadi N.E."/>
            <person name="Vos R."/>
            <person name="Hasami M.H."/>
            <person name="Devisetty U.K."/>
            <person name="Aguiy J.C."/>
        </authorList>
    </citation>
    <scope>NUCLEOTIDE SEQUENCE [LARGE SCALE GENOMIC DNA]</scope>
    <source>
        <strain evidence="2">JCA_2017</strain>
    </source>
</reference>
<evidence type="ECO:0000256" key="1">
    <source>
        <dbReference type="SAM" id="MobiDB-lite"/>
    </source>
</evidence>
<proteinExistence type="predicted"/>
<feature type="region of interest" description="Disordered" evidence="1">
    <location>
        <begin position="152"/>
        <end position="173"/>
    </location>
</feature>
<feature type="compositionally biased region" description="Polar residues" evidence="1">
    <location>
        <begin position="164"/>
        <end position="173"/>
    </location>
</feature>
<name>A0A371DZW0_MUCPR</name>
<dbReference type="AlphaFoldDB" id="A0A371DZW0"/>
<sequence length="307" mass="34312">MCNIQGSVPAANRSLIRNDLTKQGSKEIHDMLSPTKINPINPKPVRPCNSHYFNSLFCQRCVSRKRTIHPSKNTLIRYHLYFATNTLRHNNKPFFLYKVQRFRVHQTAPHAVAKVVIRDRRFQPRPAIHREPKSKFLFLLFNSAKGLRDANQHVSACDNKGRQRQTSDSAPPFSTTSHIDKIFFFNFSKSARASTNVARTVSSSLGGKGRSFKHRPSLFSLGNNLDKISVQLLVKLTKAVGALITVLSKKGCNSGAKDFDSDRSPGFDENCCGFSIEDGVVGGNAYAESSVGEQSDLERDNGGMRIR</sequence>
<organism evidence="2 3">
    <name type="scientific">Mucuna pruriens</name>
    <name type="common">Velvet bean</name>
    <name type="synonym">Dolichos pruriens</name>
    <dbReference type="NCBI Taxonomy" id="157652"/>
    <lineage>
        <taxon>Eukaryota</taxon>
        <taxon>Viridiplantae</taxon>
        <taxon>Streptophyta</taxon>
        <taxon>Embryophyta</taxon>
        <taxon>Tracheophyta</taxon>
        <taxon>Spermatophyta</taxon>
        <taxon>Magnoliopsida</taxon>
        <taxon>eudicotyledons</taxon>
        <taxon>Gunneridae</taxon>
        <taxon>Pentapetalae</taxon>
        <taxon>rosids</taxon>
        <taxon>fabids</taxon>
        <taxon>Fabales</taxon>
        <taxon>Fabaceae</taxon>
        <taxon>Papilionoideae</taxon>
        <taxon>50 kb inversion clade</taxon>
        <taxon>NPAAA clade</taxon>
        <taxon>indigoferoid/millettioid clade</taxon>
        <taxon>Phaseoleae</taxon>
        <taxon>Mucuna</taxon>
    </lineage>
</organism>